<dbReference type="FunFam" id="3.40.50.720:FF:000307">
    <property type="entry name" value="2-dehydropantoate 2-reductase"/>
    <property type="match status" value="1"/>
</dbReference>
<evidence type="ECO:0000256" key="4">
    <source>
        <dbReference type="RuleBase" id="RU362068"/>
    </source>
</evidence>
<sequence length="315" mass="34398">MKIAVVGAGAVGGYYGGMLSKAGLDVTFIARGKHLEAMKHSGLHIHSLQDSFIAEGTFTNDLKKIKEADLLLFTVKSTETKETAETIRPLLKKDAAILTLQNGVDNEELLTNTLGSDRIVSGSSYISASVERPGVIRQYSNLEKIIFGGLPETNSRHVESFVHVLQIANIDHEVSTSIIEKKWEKLLWNATFNPLTAASSASVGDVLDKKPLRRTAEAVLAEVVNVASGLGVNLNDSWVKQIFSLSEVARNHKTSMLQDLEKGKKMEVESICGYIIKKGKEVGIDTPVLETIYAILCSINDRIESKNTEKAYPSN</sequence>
<dbReference type="SUPFAM" id="SSF48179">
    <property type="entry name" value="6-phosphogluconate dehydrogenase C-terminal domain-like"/>
    <property type="match status" value="1"/>
</dbReference>
<dbReference type="InterPro" id="IPR003710">
    <property type="entry name" value="ApbA"/>
</dbReference>
<organism evidence="7">
    <name type="scientific">Alkalihalophilus sp. As8PL</name>
    <dbReference type="NCBI Taxonomy" id="3237103"/>
    <lineage>
        <taxon>Bacteria</taxon>
        <taxon>Bacillati</taxon>
        <taxon>Bacillota</taxon>
        <taxon>Bacilli</taxon>
        <taxon>Bacillales</taxon>
        <taxon>Bacillaceae</taxon>
        <taxon>Alkalihalophilus</taxon>
    </lineage>
</organism>
<dbReference type="AlphaFoldDB" id="A0AB39BUA3"/>
<feature type="domain" description="Ketopantoate reductase N-terminal" evidence="5">
    <location>
        <begin position="3"/>
        <end position="148"/>
    </location>
</feature>
<comment type="pathway">
    <text evidence="4">Cofactor biosynthesis; (R)-pantothenate biosynthesis; (R)-pantoate from 3-methyl-2-oxobutanoate: step 2/2.</text>
</comment>
<dbReference type="InterPro" id="IPR008927">
    <property type="entry name" value="6-PGluconate_DH-like_C_sf"/>
</dbReference>
<dbReference type="EMBL" id="CP162551">
    <property type="protein sequence ID" value="XDI36906.1"/>
    <property type="molecule type" value="Genomic_DNA"/>
</dbReference>
<dbReference type="InterPro" id="IPR051402">
    <property type="entry name" value="KPR-Related"/>
</dbReference>
<dbReference type="InterPro" id="IPR013332">
    <property type="entry name" value="KPR_N"/>
</dbReference>
<dbReference type="Pfam" id="PF02558">
    <property type="entry name" value="ApbA"/>
    <property type="match status" value="1"/>
</dbReference>
<keyword evidence="2 4" id="KW-0521">NADP</keyword>
<gene>
    <name evidence="7" type="ORF">AB3N04_19890</name>
</gene>
<dbReference type="GO" id="GO:0015940">
    <property type="term" value="P:pantothenate biosynthetic process"/>
    <property type="evidence" value="ECO:0007669"/>
    <property type="project" value="UniProtKB-KW"/>
</dbReference>
<dbReference type="GO" id="GO:0005737">
    <property type="term" value="C:cytoplasm"/>
    <property type="evidence" value="ECO:0007669"/>
    <property type="project" value="TreeGrafter"/>
</dbReference>
<dbReference type="PANTHER" id="PTHR21708">
    <property type="entry name" value="PROBABLE 2-DEHYDROPANTOATE 2-REDUCTASE"/>
    <property type="match status" value="1"/>
</dbReference>
<dbReference type="Pfam" id="PF08546">
    <property type="entry name" value="ApbA_C"/>
    <property type="match status" value="1"/>
</dbReference>
<evidence type="ECO:0000256" key="1">
    <source>
        <dbReference type="ARBA" id="ARBA00007870"/>
    </source>
</evidence>
<dbReference type="Gene3D" id="1.10.1040.10">
    <property type="entry name" value="N-(1-d-carboxylethyl)-l-norvaline Dehydrogenase, domain 2"/>
    <property type="match status" value="1"/>
</dbReference>
<keyword evidence="4" id="KW-0566">Pantothenate biosynthesis</keyword>
<comment type="similarity">
    <text evidence="1 4">Belongs to the ketopantoate reductase family.</text>
</comment>
<dbReference type="InterPro" id="IPR013752">
    <property type="entry name" value="KPA_reductase"/>
</dbReference>
<protein>
    <recommendedName>
        <fullName evidence="4">2-dehydropantoate 2-reductase</fullName>
        <ecNumber evidence="4">1.1.1.169</ecNumber>
    </recommendedName>
    <alternativeName>
        <fullName evidence="4">Ketopantoate reductase</fullName>
    </alternativeName>
</protein>
<dbReference type="InterPro" id="IPR013328">
    <property type="entry name" value="6PGD_dom2"/>
</dbReference>
<reference evidence="7" key="1">
    <citation type="submission" date="2024-07" db="EMBL/GenBank/DDBJ databases">
        <title>Identification and characteristics of an arsenic-resistant bacterial isolate, which belongs to a novel species.</title>
        <authorList>
            <person name="Juszczyk A."/>
            <person name="Kowalczyk A."/>
            <person name="Was K."/>
            <person name="Kosowicz W."/>
            <person name="Budzyn A."/>
            <person name="Latowski D."/>
        </authorList>
    </citation>
    <scope>NUCLEOTIDE SEQUENCE</scope>
    <source>
        <strain evidence="7">As8PL</strain>
    </source>
</reference>
<dbReference type="GO" id="GO:0008677">
    <property type="term" value="F:2-dehydropantoate 2-reductase activity"/>
    <property type="evidence" value="ECO:0007669"/>
    <property type="project" value="UniProtKB-EC"/>
</dbReference>
<evidence type="ECO:0000256" key="3">
    <source>
        <dbReference type="ARBA" id="ARBA00023002"/>
    </source>
</evidence>
<feature type="domain" description="Ketopantoate reductase C-terminal" evidence="6">
    <location>
        <begin position="178"/>
        <end position="296"/>
    </location>
</feature>
<dbReference type="EC" id="1.1.1.169" evidence="4"/>
<dbReference type="RefSeq" id="WP_368504285.1">
    <property type="nucleotide sequence ID" value="NZ_CP162551.1"/>
</dbReference>
<evidence type="ECO:0000313" key="7">
    <source>
        <dbReference type="EMBL" id="XDI36906.1"/>
    </source>
</evidence>
<name>A0AB39BUA3_9BACI</name>
<dbReference type="PANTHER" id="PTHR21708:SF26">
    <property type="entry name" value="2-DEHYDROPANTOATE 2-REDUCTASE"/>
    <property type="match status" value="1"/>
</dbReference>
<dbReference type="FunFam" id="1.10.1040.10:FF:000017">
    <property type="entry name" value="2-dehydropantoate 2-reductase"/>
    <property type="match status" value="1"/>
</dbReference>
<dbReference type="InterPro" id="IPR036291">
    <property type="entry name" value="NAD(P)-bd_dom_sf"/>
</dbReference>
<accession>A0AB39BUA3</accession>
<evidence type="ECO:0000259" key="5">
    <source>
        <dbReference type="Pfam" id="PF02558"/>
    </source>
</evidence>
<comment type="catalytic activity">
    <reaction evidence="4">
        <text>(R)-pantoate + NADP(+) = 2-dehydropantoate + NADPH + H(+)</text>
        <dbReference type="Rhea" id="RHEA:16233"/>
        <dbReference type="ChEBI" id="CHEBI:11561"/>
        <dbReference type="ChEBI" id="CHEBI:15378"/>
        <dbReference type="ChEBI" id="CHEBI:15980"/>
        <dbReference type="ChEBI" id="CHEBI:57783"/>
        <dbReference type="ChEBI" id="CHEBI:58349"/>
        <dbReference type="EC" id="1.1.1.169"/>
    </reaction>
</comment>
<proteinExistence type="inferred from homology"/>
<keyword evidence="3 4" id="KW-0560">Oxidoreductase</keyword>
<comment type="function">
    <text evidence="4">Catalyzes the NADPH-dependent reduction of ketopantoate into pantoic acid.</text>
</comment>
<dbReference type="Gene3D" id="3.40.50.720">
    <property type="entry name" value="NAD(P)-binding Rossmann-like Domain"/>
    <property type="match status" value="1"/>
</dbReference>
<dbReference type="SUPFAM" id="SSF51735">
    <property type="entry name" value="NAD(P)-binding Rossmann-fold domains"/>
    <property type="match status" value="1"/>
</dbReference>
<dbReference type="NCBIfam" id="TIGR00745">
    <property type="entry name" value="apbA_panE"/>
    <property type="match status" value="1"/>
</dbReference>
<evidence type="ECO:0000256" key="2">
    <source>
        <dbReference type="ARBA" id="ARBA00022857"/>
    </source>
</evidence>
<evidence type="ECO:0000259" key="6">
    <source>
        <dbReference type="Pfam" id="PF08546"/>
    </source>
</evidence>